<dbReference type="RefSeq" id="WP_176975145.1">
    <property type="nucleotide sequence ID" value="NZ_JABZEO010000002.1"/>
</dbReference>
<organism evidence="13 14">
    <name type="scientific">Allochromatium humboldtianum</name>
    <dbReference type="NCBI Taxonomy" id="504901"/>
    <lineage>
        <taxon>Bacteria</taxon>
        <taxon>Pseudomonadati</taxon>
        <taxon>Pseudomonadota</taxon>
        <taxon>Gammaproteobacteria</taxon>
        <taxon>Chromatiales</taxon>
        <taxon>Chromatiaceae</taxon>
        <taxon>Allochromatium</taxon>
    </lineage>
</organism>
<dbReference type="AlphaFoldDB" id="A0A850R6E1"/>
<dbReference type="InterPro" id="IPR045584">
    <property type="entry name" value="Pilin-like"/>
</dbReference>
<dbReference type="Proteomes" id="UP000592294">
    <property type="component" value="Unassembled WGS sequence"/>
</dbReference>
<keyword evidence="14" id="KW-1185">Reference proteome</keyword>
<dbReference type="Pfam" id="PF07963">
    <property type="entry name" value="N_methyl"/>
    <property type="match status" value="1"/>
</dbReference>
<evidence type="ECO:0000256" key="1">
    <source>
        <dbReference type="ARBA" id="ARBA00004377"/>
    </source>
</evidence>
<dbReference type="Pfam" id="PF12019">
    <property type="entry name" value="GspH"/>
    <property type="match status" value="1"/>
</dbReference>
<comment type="subcellular location">
    <subcellularLocation>
        <location evidence="1">Cell inner membrane</location>
        <topology evidence="1">Single-pass membrane protein</topology>
    </subcellularLocation>
</comment>
<evidence type="ECO:0000256" key="7">
    <source>
        <dbReference type="ARBA" id="ARBA00022989"/>
    </source>
</evidence>
<evidence type="ECO:0000256" key="9">
    <source>
        <dbReference type="ARBA" id="ARBA00025772"/>
    </source>
</evidence>
<sequence length="177" mass="19253">MLVKAPIGRAARLRGVTLLELLIVVTILALLLGIALPSAQDLIERNRLKAAAHALAEDLQWTRSEAIKRNRVLGFSVDTEHWCYGVTDRPTGCDCRLTPDSEEACRIKRVLGETFPGTRITSTLSLTRFEPRRATAINGSLTLSSPSGAEIRVVLSRLGRVRFCTPNAGLPGYDACG</sequence>
<feature type="domain" description="General secretion pathway GspH" evidence="12">
    <location>
        <begin position="51"/>
        <end position="159"/>
    </location>
</feature>
<gene>
    <name evidence="13" type="ORF">HW932_03730</name>
</gene>
<keyword evidence="8 11" id="KW-0472">Membrane</keyword>
<keyword evidence="4" id="KW-0488">Methylation</keyword>
<keyword evidence="6 11" id="KW-0812">Transmembrane</keyword>
<evidence type="ECO:0000256" key="2">
    <source>
        <dbReference type="ARBA" id="ARBA00021549"/>
    </source>
</evidence>
<name>A0A850R6E1_9GAMM</name>
<proteinExistence type="inferred from homology"/>
<evidence type="ECO:0000256" key="4">
    <source>
        <dbReference type="ARBA" id="ARBA00022481"/>
    </source>
</evidence>
<dbReference type="InterPro" id="IPR012902">
    <property type="entry name" value="N_methyl_site"/>
</dbReference>
<dbReference type="PROSITE" id="PS00409">
    <property type="entry name" value="PROKAR_NTER_METHYL"/>
    <property type="match status" value="1"/>
</dbReference>
<evidence type="ECO:0000256" key="6">
    <source>
        <dbReference type="ARBA" id="ARBA00022692"/>
    </source>
</evidence>
<dbReference type="GO" id="GO:0005886">
    <property type="term" value="C:plasma membrane"/>
    <property type="evidence" value="ECO:0007669"/>
    <property type="project" value="UniProtKB-SubCell"/>
</dbReference>
<protein>
    <recommendedName>
        <fullName evidence="2">Type II secretion system protein H</fullName>
    </recommendedName>
    <alternativeName>
        <fullName evidence="10">General secretion pathway protein H</fullName>
    </alternativeName>
</protein>
<evidence type="ECO:0000256" key="8">
    <source>
        <dbReference type="ARBA" id="ARBA00023136"/>
    </source>
</evidence>
<evidence type="ECO:0000256" key="10">
    <source>
        <dbReference type="ARBA" id="ARBA00030775"/>
    </source>
</evidence>
<dbReference type="InterPro" id="IPR022346">
    <property type="entry name" value="T2SS_GspH"/>
</dbReference>
<comment type="caution">
    <text evidence="13">The sequence shown here is derived from an EMBL/GenBank/DDBJ whole genome shotgun (WGS) entry which is preliminary data.</text>
</comment>
<evidence type="ECO:0000313" key="13">
    <source>
        <dbReference type="EMBL" id="NVZ08365.1"/>
    </source>
</evidence>
<dbReference type="SUPFAM" id="SSF54523">
    <property type="entry name" value="Pili subunits"/>
    <property type="match status" value="1"/>
</dbReference>
<evidence type="ECO:0000256" key="5">
    <source>
        <dbReference type="ARBA" id="ARBA00022519"/>
    </source>
</evidence>
<keyword evidence="5" id="KW-0997">Cell inner membrane</keyword>
<dbReference type="GO" id="GO:0015627">
    <property type="term" value="C:type II protein secretion system complex"/>
    <property type="evidence" value="ECO:0007669"/>
    <property type="project" value="InterPro"/>
</dbReference>
<comment type="similarity">
    <text evidence="9">Belongs to the GSP H family.</text>
</comment>
<dbReference type="EMBL" id="JABZEO010000002">
    <property type="protein sequence ID" value="NVZ08365.1"/>
    <property type="molecule type" value="Genomic_DNA"/>
</dbReference>
<feature type="transmembrane region" description="Helical" evidence="11">
    <location>
        <begin position="21"/>
        <end position="39"/>
    </location>
</feature>
<keyword evidence="3" id="KW-1003">Cell membrane</keyword>
<dbReference type="Gene3D" id="3.30.700.10">
    <property type="entry name" value="Glycoprotein, Type 4 Pilin"/>
    <property type="match status" value="1"/>
</dbReference>
<keyword evidence="7 11" id="KW-1133">Transmembrane helix</keyword>
<dbReference type="GO" id="GO:0015628">
    <property type="term" value="P:protein secretion by the type II secretion system"/>
    <property type="evidence" value="ECO:0007669"/>
    <property type="project" value="InterPro"/>
</dbReference>
<evidence type="ECO:0000259" key="12">
    <source>
        <dbReference type="Pfam" id="PF12019"/>
    </source>
</evidence>
<evidence type="ECO:0000256" key="11">
    <source>
        <dbReference type="SAM" id="Phobius"/>
    </source>
</evidence>
<evidence type="ECO:0000313" key="14">
    <source>
        <dbReference type="Proteomes" id="UP000592294"/>
    </source>
</evidence>
<reference evidence="13 14" key="1">
    <citation type="submission" date="2020-06" db="EMBL/GenBank/DDBJ databases">
        <title>Whole-genome sequence of Allochromatium humboldtianum DSM 21881, type strain.</title>
        <authorList>
            <person name="Kyndt J.A."/>
            <person name="Meyer T.E."/>
        </authorList>
    </citation>
    <scope>NUCLEOTIDE SEQUENCE [LARGE SCALE GENOMIC DNA]</scope>
    <source>
        <strain evidence="13 14">DSM 21881</strain>
    </source>
</reference>
<dbReference type="NCBIfam" id="TIGR02532">
    <property type="entry name" value="IV_pilin_GFxxxE"/>
    <property type="match status" value="1"/>
</dbReference>
<evidence type="ECO:0000256" key="3">
    <source>
        <dbReference type="ARBA" id="ARBA00022475"/>
    </source>
</evidence>
<accession>A0A850R6E1</accession>